<dbReference type="FunFam" id="3.10.250.10:FF:000001">
    <property type="entry name" value="Lysyl oxidase 4 isoform X1"/>
    <property type="match status" value="1"/>
</dbReference>
<feature type="disulfide bond" evidence="3">
    <location>
        <begin position="111"/>
        <end position="121"/>
    </location>
</feature>
<evidence type="ECO:0000256" key="3">
    <source>
        <dbReference type="PROSITE-ProRule" id="PRU00196"/>
    </source>
</evidence>
<feature type="signal peptide" evidence="4">
    <location>
        <begin position="1"/>
        <end position="24"/>
    </location>
</feature>
<dbReference type="InterPro" id="IPR011333">
    <property type="entry name" value="SKP1/BTB/POZ_sf"/>
</dbReference>
<protein>
    <submittedName>
        <fullName evidence="7">Galectin-3-binding protein A-like</fullName>
    </submittedName>
</protein>
<evidence type="ECO:0000256" key="2">
    <source>
        <dbReference type="ARBA" id="ARBA00023157"/>
    </source>
</evidence>
<dbReference type="PANTHER" id="PTHR24410">
    <property type="entry name" value="HL07962P-RELATED"/>
    <property type="match status" value="1"/>
</dbReference>
<evidence type="ECO:0000256" key="1">
    <source>
        <dbReference type="ARBA" id="ARBA00022729"/>
    </source>
</evidence>
<dbReference type="Gene3D" id="1.25.40.420">
    <property type="match status" value="1"/>
</dbReference>
<reference evidence="7" key="1">
    <citation type="submission" date="2025-08" db="UniProtKB">
        <authorList>
            <consortium name="RefSeq"/>
        </authorList>
    </citation>
    <scope>IDENTIFICATION</scope>
</reference>
<keyword evidence="1 4" id="KW-0732">Signal</keyword>
<dbReference type="PROSITE" id="PS50287">
    <property type="entry name" value="SRCR_2"/>
    <property type="match status" value="1"/>
</dbReference>
<dbReference type="Proteomes" id="UP000515152">
    <property type="component" value="Chromosome 17"/>
</dbReference>
<gene>
    <name evidence="7" type="primary">LOC105911991</name>
</gene>
<feature type="chain" id="PRO_5027932119" evidence="4">
    <location>
        <begin position="25"/>
        <end position="577"/>
    </location>
</feature>
<dbReference type="KEGG" id="char:105911991"/>
<feature type="disulfide bond" evidence="3">
    <location>
        <begin position="67"/>
        <end position="131"/>
    </location>
</feature>
<accession>A0A6P3WDZ7</accession>
<dbReference type="Gene3D" id="3.10.250.10">
    <property type="entry name" value="SRCR-like domain"/>
    <property type="match status" value="1"/>
</dbReference>
<proteinExistence type="predicted"/>
<dbReference type="SMART" id="SM00202">
    <property type="entry name" value="SR"/>
    <property type="match status" value="1"/>
</dbReference>
<dbReference type="InterPro" id="IPR001190">
    <property type="entry name" value="SRCR"/>
</dbReference>
<dbReference type="Pfam" id="PF00530">
    <property type="entry name" value="SRCR"/>
    <property type="match status" value="1"/>
</dbReference>
<dbReference type="RefSeq" id="XP_012696354.2">
    <property type="nucleotide sequence ID" value="XM_012840900.3"/>
</dbReference>
<dbReference type="InterPro" id="IPR036772">
    <property type="entry name" value="SRCR-like_dom_sf"/>
</dbReference>
<dbReference type="Gene3D" id="3.30.710.10">
    <property type="entry name" value="Potassium Channel Kv1.1, Chain A"/>
    <property type="match status" value="1"/>
</dbReference>
<dbReference type="SMART" id="SM00875">
    <property type="entry name" value="BACK"/>
    <property type="match status" value="1"/>
</dbReference>
<dbReference type="CDD" id="cd18496">
    <property type="entry name" value="BACK_LGALS3BP"/>
    <property type="match status" value="1"/>
</dbReference>
<evidence type="ECO:0000313" key="7">
    <source>
        <dbReference type="RefSeq" id="XP_012696354.2"/>
    </source>
</evidence>
<feature type="domain" description="SRCR" evidence="5">
    <location>
        <begin position="42"/>
        <end position="142"/>
    </location>
</feature>
<keyword evidence="2 3" id="KW-1015">Disulfide bond</keyword>
<feature type="disulfide bond" evidence="3">
    <location>
        <begin position="80"/>
        <end position="141"/>
    </location>
</feature>
<evidence type="ECO:0000259" key="5">
    <source>
        <dbReference type="PROSITE" id="PS50287"/>
    </source>
</evidence>
<dbReference type="PROSITE" id="PS00420">
    <property type="entry name" value="SRCR_1"/>
    <property type="match status" value="1"/>
</dbReference>
<dbReference type="Pfam" id="PF07707">
    <property type="entry name" value="BACK"/>
    <property type="match status" value="1"/>
</dbReference>
<organism evidence="6 7">
    <name type="scientific">Clupea harengus</name>
    <name type="common">Atlantic herring</name>
    <dbReference type="NCBI Taxonomy" id="7950"/>
    <lineage>
        <taxon>Eukaryota</taxon>
        <taxon>Metazoa</taxon>
        <taxon>Chordata</taxon>
        <taxon>Craniata</taxon>
        <taxon>Vertebrata</taxon>
        <taxon>Euteleostomi</taxon>
        <taxon>Actinopterygii</taxon>
        <taxon>Neopterygii</taxon>
        <taxon>Teleostei</taxon>
        <taxon>Clupei</taxon>
        <taxon>Clupeiformes</taxon>
        <taxon>Clupeoidei</taxon>
        <taxon>Clupeidae</taxon>
        <taxon>Clupea</taxon>
    </lineage>
</organism>
<evidence type="ECO:0000256" key="4">
    <source>
        <dbReference type="SAM" id="SignalP"/>
    </source>
</evidence>
<dbReference type="SUPFAM" id="SSF56487">
    <property type="entry name" value="SRCR-like"/>
    <property type="match status" value="1"/>
</dbReference>
<keyword evidence="6" id="KW-1185">Reference proteome</keyword>
<dbReference type="AlphaFoldDB" id="A0A6P3WDZ7"/>
<sequence>MPTLTGLLYGPIVICCLLFSELESGSLDWLNGGRRQVQEGDVRLVDRRWPSEGRVEVFHAGSWGTVCDDGWGTEEVQVVCTQLGFRGALSAEPGGKFGQGSGKIWLDDLGCKGSKKSLSSCAFKGWGVTDCSHTEDAGVLCDVDPAFNNNKSYPLDNSIELSGQLGELFDSGKGCDFTLTFSYPPEDSLEVETLEAPANNTKESICVHSLVLSLFPKFVTNKSIYEMDISLNCRHYIREFVRYLYTCSITVTSSSMQCLHQLASEFGAERLMEDIGRLFVPLLPEDSSFRTQVALCRYAGRSGDDLLRENVLRYLGWNVEPLVASAQWVSLPEELLKGLLVRSDLVLPDEAWLLGALDAWMLAQGEEVNPEQQAALLGHVRFPMMTPVQLYELPFTSRLYSSHKELFHSAILLGFQFHALNFSALTGHVDGQSEQFQPRIYTVNPWSVSFNLTSLSRRYEVYNPYGRQKTFDTPVPITSTYSSRSIPWVAEVFSTDQSCLNYGHMCNNFSGRLLKNVYLGEYESSFQFSNRLLLACRGRYVFHMQEFKNNEARISNNISIPCPDDLTYLFVVRPQYV</sequence>
<dbReference type="PRINTS" id="PR00258">
    <property type="entry name" value="SPERACTRCPTR"/>
</dbReference>
<dbReference type="SUPFAM" id="SSF54695">
    <property type="entry name" value="POZ domain"/>
    <property type="match status" value="1"/>
</dbReference>
<dbReference type="InterPro" id="IPR051481">
    <property type="entry name" value="BTB-POZ/Galectin-3-binding"/>
</dbReference>
<dbReference type="InterPro" id="IPR011705">
    <property type="entry name" value="BACK"/>
</dbReference>
<name>A0A6P3WDZ7_CLUHA</name>
<dbReference type="GeneID" id="105911991"/>
<dbReference type="GO" id="GO:0016020">
    <property type="term" value="C:membrane"/>
    <property type="evidence" value="ECO:0007669"/>
    <property type="project" value="InterPro"/>
</dbReference>
<dbReference type="OrthoDB" id="25028at2759"/>
<dbReference type="PANTHER" id="PTHR24410:SF16">
    <property type="entry name" value="GALECTIN-3-BINDING PROTEIN"/>
    <property type="match status" value="1"/>
</dbReference>
<evidence type="ECO:0000313" key="6">
    <source>
        <dbReference type="Proteomes" id="UP000515152"/>
    </source>
</evidence>